<dbReference type="Pfam" id="PF09358">
    <property type="entry name" value="E1_UFD"/>
    <property type="match status" value="1"/>
</dbReference>
<dbReference type="GO" id="GO:0005524">
    <property type="term" value="F:ATP binding"/>
    <property type="evidence" value="ECO:0007669"/>
    <property type="project" value="UniProtKB-KW"/>
</dbReference>
<dbReference type="InterPro" id="IPR019572">
    <property type="entry name" value="UBA_E1_SCCH"/>
</dbReference>
<accession>A0A7I8WBX9</accession>
<dbReference type="PRINTS" id="PR01849">
    <property type="entry name" value="UBIQUITINACT"/>
</dbReference>
<dbReference type="SMART" id="SM00985">
    <property type="entry name" value="UBA_e1_C"/>
    <property type="match status" value="1"/>
</dbReference>
<name>A0A7I8WBX9_9ANNE</name>
<dbReference type="InterPro" id="IPR042449">
    <property type="entry name" value="Ub-E1_IAD_1"/>
</dbReference>
<comment type="pathway">
    <text evidence="1">Protein modification; protein ubiquitination.</text>
</comment>
<evidence type="ECO:0000256" key="5">
    <source>
        <dbReference type="ARBA" id="ARBA00022786"/>
    </source>
</evidence>
<organism evidence="8 9">
    <name type="scientific">Dimorphilus gyrociliatus</name>
    <dbReference type="NCBI Taxonomy" id="2664684"/>
    <lineage>
        <taxon>Eukaryota</taxon>
        <taxon>Metazoa</taxon>
        <taxon>Spiralia</taxon>
        <taxon>Lophotrochozoa</taxon>
        <taxon>Annelida</taxon>
        <taxon>Polychaeta</taxon>
        <taxon>Polychaeta incertae sedis</taxon>
        <taxon>Dinophilidae</taxon>
        <taxon>Dimorphilus</taxon>
    </lineage>
</organism>
<protein>
    <submittedName>
        <fullName evidence="8">DgyrCDS13826</fullName>
    </submittedName>
</protein>
<dbReference type="Pfam" id="PF10585">
    <property type="entry name" value="UBA_E1_SCCH"/>
    <property type="match status" value="1"/>
</dbReference>
<dbReference type="GO" id="GO:0019948">
    <property type="term" value="F:SUMO activating enzyme activity"/>
    <property type="evidence" value="ECO:0007669"/>
    <property type="project" value="TreeGrafter"/>
</dbReference>
<dbReference type="InterPro" id="IPR018965">
    <property type="entry name" value="Ub-activating_enz_E1_C"/>
</dbReference>
<keyword evidence="3" id="KW-0436">Ligase</keyword>
<dbReference type="InterPro" id="IPR000594">
    <property type="entry name" value="ThiF_NAD_FAD-bd"/>
</dbReference>
<dbReference type="InterPro" id="IPR018075">
    <property type="entry name" value="UBQ-activ_enz_E1"/>
</dbReference>
<dbReference type="EMBL" id="CAJFCJ010000028">
    <property type="protein sequence ID" value="CAD5125624.1"/>
    <property type="molecule type" value="Genomic_DNA"/>
</dbReference>
<evidence type="ECO:0000256" key="3">
    <source>
        <dbReference type="ARBA" id="ARBA00022598"/>
    </source>
</evidence>
<dbReference type="NCBIfam" id="TIGR01408">
    <property type="entry name" value="Ube1"/>
    <property type="match status" value="1"/>
</dbReference>
<dbReference type="InterPro" id="IPR045886">
    <property type="entry name" value="ThiF/MoeB/HesA"/>
</dbReference>
<feature type="domain" description="Ubiquitin-activating enzyme E1 C-terminal" evidence="7">
    <location>
        <begin position="889"/>
        <end position="1008"/>
    </location>
</feature>
<keyword evidence="6" id="KW-0067">ATP-binding</keyword>
<comment type="similarity">
    <text evidence="2">Belongs to the ubiquitin-activating E1 family.</text>
</comment>
<dbReference type="InterPro" id="IPR042063">
    <property type="entry name" value="Ubi_acti_E1_SCCH"/>
</dbReference>
<evidence type="ECO:0000259" key="7">
    <source>
        <dbReference type="SMART" id="SM00985"/>
    </source>
</evidence>
<evidence type="ECO:0000256" key="6">
    <source>
        <dbReference type="ARBA" id="ARBA00022840"/>
    </source>
</evidence>
<gene>
    <name evidence="8" type="ORF">DGYR_LOCUS12970</name>
</gene>
<comment type="caution">
    <text evidence="8">The sequence shown here is derived from an EMBL/GenBank/DDBJ whole genome shotgun (WGS) entry which is preliminary data.</text>
</comment>
<dbReference type="Pfam" id="PF00899">
    <property type="entry name" value="ThiF"/>
    <property type="match status" value="2"/>
</dbReference>
<dbReference type="SUPFAM" id="SSF69572">
    <property type="entry name" value="Activating enzymes of the ubiquitin-like proteins"/>
    <property type="match status" value="2"/>
</dbReference>
<dbReference type="Gene3D" id="3.40.50.720">
    <property type="entry name" value="NAD(P)-binding Rossmann-like Domain"/>
    <property type="match status" value="1"/>
</dbReference>
<dbReference type="FunFam" id="2.40.30.180:FF:000002">
    <property type="entry name" value="Ubiquitin-activating enzyme E1 2"/>
    <property type="match status" value="1"/>
</dbReference>
<dbReference type="AlphaFoldDB" id="A0A7I8WBX9"/>
<dbReference type="GO" id="GO:0031510">
    <property type="term" value="C:SUMO activating enzyme complex"/>
    <property type="evidence" value="ECO:0007669"/>
    <property type="project" value="TreeGrafter"/>
</dbReference>
<dbReference type="InterPro" id="IPR035985">
    <property type="entry name" value="Ubiquitin-activating_enz"/>
</dbReference>
<evidence type="ECO:0000256" key="1">
    <source>
        <dbReference type="ARBA" id="ARBA00004906"/>
    </source>
</evidence>
<evidence type="ECO:0000313" key="8">
    <source>
        <dbReference type="EMBL" id="CAD5125624.1"/>
    </source>
</evidence>
<dbReference type="PANTHER" id="PTHR10953">
    <property type="entry name" value="UBIQUITIN-ACTIVATING ENZYME E1"/>
    <property type="match status" value="1"/>
</dbReference>
<reference evidence="8 9" key="1">
    <citation type="submission" date="2020-08" db="EMBL/GenBank/DDBJ databases">
        <authorList>
            <person name="Hejnol A."/>
        </authorList>
    </citation>
    <scope>NUCLEOTIDE SEQUENCE [LARGE SCALE GENOMIC DNA]</scope>
</reference>
<evidence type="ECO:0000256" key="2">
    <source>
        <dbReference type="ARBA" id="ARBA00005673"/>
    </source>
</evidence>
<keyword evidence="4" id="KW-0547">Nucleotide-binding</keyword>
<dbReference type="UniPathway" id="UPA00143"/>
<sequence length="1013" mass="113900">MASSEPMDIEPEIDDSLYSRQRYVLGDMAMKRMAKSDILLIGLGGLGVEIAKNITLAGVKSLTLQDNEICSLQDLGTQFFIKETDVVNGLNRASACANLIAELNPYCKIQTIEKDVDTSNLSYLDTYNCVILTECPLNVQMTVNEYCRSKSPQIKFISSDVFGIISSTFCDFGDSFEIFDADGEELQETFIDSVNQSKNGVVQCIEHARHGLETGDYVTFKEVKGMTELNNTLFQVKTIEGDPSSLCIGDTSSFSKYEGGGIMKGVKVSKTVQFESLSTQIQKPSIVYADLSKFDMPSTLHLAFITLHKYIEEKRKLPRTWSGEDGEEFLQIASSLNGSVCDKIEINEEVLLKICMTAGGCLAPMCAVIGGIVAQEALKAVSGKFTPLKQWLHLDAIEVVDEGDCKIFEQKNDRYDLLRTCIGNKILDKLQQLRLFMVGCGAIGCEMLKNYALLGVATTSGCVTITDNDLIEKSNLNRQFLFRPRHIRKPKSVIAAQSTRDINPEMNIEAHQQKVCPETENTTYTDGFFTSQNVCVNALDNLTARRYMDSRCVANQRPLLESGTMGPKGHVQVIYPFLTESYTSQRDPADNDVPYCTLKSFPQNMDHCIQWAREKFQSSFTSKPSAMNKFFQENPDISIVTSRLLSGSVVDGAVVVAKILRNQPSNWADCVKFTRLKFEKYFNHRAKQLLHIFPEDTKLKDGSAFWQSPKRPPRPVLFNLEDPVHYEFIRSGAKLYADIYRVKYLKKDMERENIANILKNQMIPEFRPVRKEIETSEAAKKPSSAETFDADSLSQTAEIIRDRMEGITRPSLNVLDFEKDDDANGHIDYISAAANLRGAMYSIEKEDRLKIKRIAGRIVPAIATTTAAVAGLVAIELIKVVKNSSLEHFKNAFINLALPQFVLCEPGAAPKRKLNSGLEFTLWDRLELNGSQSTTLQQFIDMFKAKYKLEINMVVQGAKMIYMPYMPTHRKRLQEPLVKYANVTPDKNYVDLLVSFEGAEEDEEAPPLRFYYR</sequence>
<keyword evidence="5" id="KW-0833">Ubl conjugation pathway</keyword>
<dbReference type="Proteomes" id="UP000549394">
    <property type="component" value="Unassembled WGS sequence"/>
</dbReference>
<dbReference type="Gene3D" id="3.10.290.60">
    <property type="entry name" value="Ubiquitin-activating enzyme E1, UFD domain"/>
    <property type="match status" value="1"/>
</dbReference>
<evidence type="ECO:0000256" key="4">
    <source>
        <dbReference type="ARBA" id="ARBA00022741"/>
    </source>
</evidence>
<dbReference type="GO" id="GO:0016567">
    <property type="term" value="P:protein ubiquitination"/>
    <property type="evidence" value="ECO:0007669"/>
    <property type="project" value="UniProtKB-UniPathway"/>
</dbReference>
<dbReference type="PANTHER" id="PTHR10953:SF186">
    <property type="entry name" value="UBIQUITIN-LIKE MODIFIER-ACTIVATING ENZYME 6"/>
    <property type="match status" value="1"/>
</dbReference>
<keyword evidence="9" id="KW-1185">Reference proteome</keyword>
<dbReference type="GO" id="GO:0016925">
    <property type="term" value="P:protein sumoylation"/>
    <property type="evidence" value="ECO:0007669"/>
    <property type="project" value="TreeGrafter"/>
</dbReference>
<proteinExistence type="inferred from homology"/>
<dbReference type="InterPro" id="IPR042302">
    <property type="entry name" value="E1_FCCH_sf"/>
</dbReference>
<dbReference type="FunFam" id="3.50.50.80:FF:000001">
    <property type="entry name" value="ubiquitin-like modifier-activating enzyme 1"/>
    <property type="match status" value="1"/>
</dbReference>
<dbReference type="InterPro" id="IPR000011">
    <property type="entry name" value="UBQ/SUMO-activ_enz_E1-like"/>
</dbReference>
<dbReference type="FunFam" id="1.10.10.2660:FF:000003">
    <property type="entry name" value="ubiquitin-like modifier-activating enzyme 6 isoform X1"/>
    <property type="match status" value="1"/>
</dbReference>
<dbReference type="Gene3D" id="1.10.10.2660">
    <property type="entry name" value="Ubiquitin-activating enzyme E1, SCCH domain"/>
    <property type="match status" value="1"/>
</dbReference>
<dbReference type="GO" id="GO:0005737">
    <property type="term" value="C:cytoplasm"/>
    <property type="evidence" value="ECO:0007669"/>
    <property type="project" value="TreeGrafter"/>
</dbReference>
<dbReference type="Gene3D" id="3.40.50.12550">
    <property type="entry name" value="Ubiquitin-activating enzyme E1, inactive adenylation domain, subdomain 2"/>
    <property type="match status" value="1"/>
</dbReference>
<dbReference type="FunFam" id="3.50.50.80:FF:000002">
    <property type="entry name" value="SUMO-activating enzyme subunit 2"/>
    <property type="match status" value="1"/>
</dbReference>
<dbReference type="Gene3D" id="3.50.50.80">
    <property type="entry name" value="Ubiquitin-activating enzyme E1, inactive adenylation domain, subdomain 1"/>
    <property type="match status" value="1"/>
</dbReference>
<dbReference type="InterPro" id="IPR038252">
    <property type="entry name" value="UBA_E1_C_sf"/>
</dbReference>
<dbReference type="OrthoDB" id="10252231at2759"/>
<dbReference type="Gene3D" id="2.40.30.180">
    <property type="entry name" value="Ubiquitin-activating enzyme E1, FCCH domain"/>
    <property type="match status" value="1"/>
</dbReference>
<evidence type="ECO:0000313" key="9">
    <source>
        <dbReference type="Proteomes" id="UP000549394"/>
    </source>
</evidence>